<reference evidence="1 2" key="1">
    <citation type="submission" date="2020-11" db="EMBL/GenBank/DDBJ databases">
        <title>Pedobacter endophytica, an endophytic bacteria isolated form Carex pumila.</title>
        <authorList>
            <person name="Peng Y."/>
            <person name="Jiang L."/>
            <person name="Lee J."/>
        </authorList>
    </citation>
    <scope>NUCLEOTIDE SEQUENCE [LARGE SCALE GENOMIC DNA]</scope>
    <source>
        <strain evidence="1 2">JBR3-12</strain>
    </source>
</reference>
<evidence type="ECO:0000313" key="1">
    <source>
        <dbReference type="EMBL" id="QPH38402.1"/>
    </source>
</evidence>
<gene>
    <name evidence="1" type="ORF">IZT61_15085</name>
</gene>
<name>A0A7U3Q4N6_9SPHI</name>
<dbReference type="RefSeq" id="WP_196097877.1">
    <property type="nucleotide sequence ID" value="NZ_CP064939.1"/>
</dbReference>
<dbReference type="EMBL" id="CP064939">
    <property type="protein sequence ID" value="QPH38402.1"/>
    <property type="molecule type" value="Genomic_DNA"/>
</dbReference>
<proteinExistence type="predicted"/>
<accession>A0A7U3Q4N6</accession>
<dbReference type="AlphaFoldDB" id="A0A7U3Q4N6"/>
<organism evidence="1 2">
    <name type="scientific">Pedobacter endophyticus</name>
    <dbReference type="NCBI Taxonomy" id="2789740"/>
    <lineage>
        <taxon>Bacteria</taxon>
        <taxon>Pseudomonadati</taxon>
        <taxon>Bacteroidota</taxon>
        <taxon>Sphingobacteriia</taxon>
        <taxon>Sphingobacteriales</taxon>
        <taxon>Sphingobacteriaceae</taxon>
        <taxon>Pedobacter</taxon>
    </lineage>
</organism>
<protein>
    <submittedName>
        <fullName evidence="1">Uncharacterized protein</fullName>
    </submittedName>
</protein>
<dbReference type="Proteomes" id="UP000594759">
    <property type="component" value="Chromosome"/>
</dbReference>
<keyword evidence="2" id="KW-1185">Reference proteome</keyword>
<evidence type="ECO:0000313" key="2">
    <source>
        <dbReference type="Proteomes" id="UP000594759"/>
    </source>
</evidence>
<dbReference type="KEGG" id="pex:IZT61_15085"/>
<sequence>MIDLEIAAAIKSGSLVVCPGPHRDIFFMPLRLLPGDYVEARPKMNSKYLENGSFEYFGCGNSDCRLATPSEIEWFNKLRAASKFNVPSDEKVQKKAPSGNRSGILQFIASLFGINLKKG</sequence>